<dbReference type="Proteomes" id="UP000001307">
    <property type="component" value="Unassembled WGS sequence"/>
</dbReference>
<evidence type="ECO:0000313" key="11">
    <source>
        <dbReference type="Proteomes" id="UP000001307"/>
    </source>
</evidence>
<dbReference type="AlphaFoldDB" id="E4XPK4"/>
<dbReference type="InterPro" id="IPR036236">
    <property type="entry name" value="Znf_C2H2_sf"/>
</dbReference>
<evidence type="ECO:0000256" key="8">
    <source>
        <dbReference type="PROSITE-ProRule" id="PRU00042"/>
    </source>
</evidence>
<keyword evidence="7" id="KW-0539">Nucleus</keyword>
<dbReference type="InterPro" id="IPR013087">
    <property type="entry name" value="Znf_C2H2_type"/>
</dbReference>
<dbReference type="FunFam" id="3.30.160.60:FF:001250">
    <property type="entry name" value="putative transcription factor ovo-like protein 3"/>
    <property type="match status" value="1"/>
</dbReference>
<dbReference type="GO" id="GO:0051241">
    <property type="term" value="P:negative regulation of multicellular organismal process"/>
    <property type="evidence" value="ECO:0007669"/>
    <property type="project" value="UniProtKB-ARBA"/>
</dbReference>
<dbReference type="GO" id="GO:0009968">
    <property type="term" value="P:negative regulation of signal transduction"/>
    <property type="evidence" value="ECO:0007669"/>
    <property type="project" value="UniProtKB-ARBA"/>
</dbReference>
<dbReference type="GO" id="GO:0045892">
    <property type="term" value="P:negative regulation of DNA-templated transcription"/>
    <property type="evidence" value="ECO:0007669"/>
    <property type="project" value="UniProtKB-ARBA"/>
</dbReference>
<evidence type="ECO:0000256" key="1">
    <source>
        <dbReference type="ARBA" id="ARBA00004123"/>
    </source>
</evidence>
<dbReference type="Pfam" id="PF00096">
    <property type="entry name" value="zf-C2H2"/>
    <property type="match status" value="1"/>
</dbReference>
<organism evidence="10">
    <name type="scientific">Oikopleura dioica</name>
    <name type="common">Tunicate</name>
    <dbReference type="NCBI Taxonomy" id="34765"/>
    <lineage>
        <taxon>Eukaryota</taxon>
        <taxon>Metazoa</taxon>
        <taxon>Chordata</taxon>
        <taxon>Tunicata</taxon>
        <taxon>Appendicularia</taxon>
        <taxon>Copelata</taxon>
        <taxon>Oikopleuridae</taxon>
        <taxon>Oikopleura</taxon>
    </lineage>
</organism>
<dbReference type="SUPFAM" id="SSF57667">
    <property type="entry name" value="beta-beta-alpha zinc fingers"/>
    <property type="match status" value="2"/>
</dbReference>
<proteinExistence type="inferred from homology"/>
<dbReference type="FunFam" id="3.30.160.60:FF:000452">
    <property type="entry name" value="Transcription factor Ovo-like 2"/>
    <property type="match status" value="1"/>
</dbReference>
<comment type="subcellular location">
    <subcellularLocation>
        <location evidence="1">Nucleus</location>
    </subcellularLocation>
</comment>
<feature type="domain" description="C2H2-type" evidence="9">
    <location>
        <begin position="179"/>
        <end position="206"/>
    </location>
</feature>
<evidence type="ECO:0000259" key="9">
    <source>
        <dbReference type="PROSITE" id="PS50157"/>
    </source>
</evidence>
<dbReference type="InParanoid" id="E4XPK4"/>
<dbReference type="PANTHER" id="PTHR10032">
    <property type="entry name" value="ZINC FINGER PROTEIN WITH KRAB AND SCAN DOMAINS"/>
    <property type="match status" value="1"/>
</dbReference>
<keyword evidence="5 8" id="KW-0863">Zinc-finger</keyword>
<reference evidence="10" key="1">
    <citation type="journal article" date="2010" name="Science">
        <title>Plasticity of animal genome architecture unmasked by rapid evolution of a pelagic tunicate.</title>
        <authorList>
            <person name="Denoeud F."/>
            <person name="Henriet S."/>
            <person name="Mungpakdee S."/>
            <person name="Aury J.M."/>
            <person name="Da Silva C."/>
            <person name="Brinkmann H."/>
            <person name="Mikhaleva J."/>
            <person name="Olsen L.C."/>
            <person name="Jubin C."/>
            <person name="Canestro C."/>
            <person name="Bouquet J.M."/>
            <person name="Danks G."/>
            <person name="Poulain J."/>
            <person name="Campsteijn C."/>
            <person name="Adamski M."/>
            <person name="Cross I."/>
            <person name="Yadetie F."/>
            <person name="Muffato M."/>
            <person name="Louis A."/>
            <person name="Butcher S."/>
            <person name="Tsagkogeorga G."/>
            <person name="Konrad A."/>
            <person name="Singh S."/>
            <person name="Jensen M.F."/>
            <person name="Cong E.H."/>
            <person name="Eikeseth-Otteraa H."/>
            <person name="Noel B."/>
            <person name="Anthouard V."/>
            <person name="Porcel B.M."/>
            <person name="Kachouri-Lafond R."/>
            <person name="Nishino A."/>
            <person name="Ugolini M."/>
            <person name="Chourrout P."/>
            <person name="Nishida H."/>
            <person name="Aasland R."/>
            <person name="Huzurbazar S."/>
            <person name="Westhof E."/>
            <person name="Delsuc F."/>
            <person name="Lehrach H."/>
            <person name="Reinhardt R."/>
            <person name="Weissenbach J."/>
            <person name="Roy S.W."/>
            <person name="Artiguenave F."/>
            <person name="Postlethwait J.H."/>
            <person name="Manak J.R."/>
            <person name="Thompson E.M."/>
            <person name="Jaillon O."/>
            <person name="Du Pasquier L."/>
            <person name="Boudinot P."/>
            <person name="Liberles D.A."/>
            <person name="Volff J.N."/>
            <person name="Philippe H."/>
            <person name="Lenhard B."/>
            <person name="Roest Crollius H."/>
            <person name="Wincker P."/>
            <person name="Chourrout D."/>
        </authorList>
    </citation>
    <scope>NUCLEOTIDE SEQUENCE [LARGE SCALE GENOMIC DNA]</scope>
</reference>
<dbReference type="Gene3D" id="3.30.160.60">
    <property type="entry name" value="Classic Zinc Finger"/>
    <property type="match status" value="3"/>
</dbReference>
<dbReference type="SMART" id="SM00355">
    <property type="entry name" value="ZnF_C2H2"/>
    <property type="match status" value="3"/>
</dbReference>
<feature type="domain" description="C2H2-type" evidence="9">
    <location>
        <begin position="151"/>
        <end position="178"/>
    </location>
</feature>
<keyword evidence="11" id="KW-1185">Reference proteome</keyword>
<evidence type="ECO:0000313" key="10">
    <source>
        <dbReference type="EMBL" id="CBY11792.1"/>
    </source>
</evidence>
<sequence>MCPNNGKQVPFYLNGIETEEEPAFVDSFHISSSTEDSGCGGSSSSDVDIEEIDVQSTSNSSTSSNSLKSCKFSISNLLKEEKPKPNLSPFTNPIYSQFLPLLNPLAFSLQNFQAHTQNLNGSPCFHQHLPQLPRTFPEVKREPCKTTEKSLSCEVCGKTFKHLRMLNRHRRNHSPYKKYKCEFCGKGFNDSFDLKRHVRTHTGVKPYKCSDCDKSFTQRCSLESHMDKIHGVKHKFNYKQRREKIYVCEDCGHSTHDVRFVILTKDRLVLTFFVREHYKHSREHQAARSNTQPQSLPMMA</sequence>
<protein>
    <recommendedName>
        <fullName evidence="9">C2H2-type domain-containing protein</fullName>
    </recommendedName>
</protein>
<evidence type="ECO:0000256" key="4">
    <source>
        <dbReference type="ARBA" id="ARBA00022737"/>
    </source>
</evidence>
<dbReference type="EMBL" id="FN653094">
    <property type="protein sequence ID" value="CBY11792.1"/>
    <property type="molecule type" value="Genomic_DNA"/>
</dbReference>
<dbReference type="GO" id="GO:0008270">
    <property type="term" value="F:zinc ion binding"/>
    <property type="evidence" value="ECO:0007669"/>
    <property type="project" value="UniProtKB-KW"/>
</dbReference>
<dbReference type="PROSITE" id="PS00028">
    <property type="entry name" value="ZINC_FINGER_C2H2_1"/>
    <property type="match status" value="3"/>
</dbReference>
<gene>
    <name evidence="10" type="ORF">GSOID_T00016976001</name>
</gene>
<keyword evidence="4" id="KW-0677">Repeat</keyword>
<name>E4XPK4_OIKDI</name>
<evidence type="ECO:0000256" key="3">
    <source>
        <dbReference type="ARBA" id="ARBA00022723"/>
    </source>
</evidence>
<evidence type="ECO:0000256" key="7">
    <source>
        <dbReference type="ARBA" id="ARBA00023242"/>
    </source>
</evidence>
<dbReference type="GO" id="GO:0005634">
    <property type="term" value="C:nucleus"/>
    <property type="evidence" value="ECO:0007669"/>
    <property type="project" value="UniProtKB-SubCell"/>
</dbReference>
<dbReference type="GO" id="GO:0045596">
    <property type="term" value="P:negative regulation of cell differentiation"/>
    <property type="evidence" value="ECO:0007669"/>
    <property type="project" value="UniProtKB-ARBA"/>
</dbReference>
<keyword evidence="3" id="KW-0479">Metal-binding</keyword>
<comment type="similarity">
    <text evidence="2">Belongs to the krueppel C2H2-type zinc-finger protein family.</text>
</comment>
<dbReference type="OrthoDB" id="6508643at2759"/>
<dbReference type="GO" id="GO:0000978">
    <property type="term" value="F:RNA polymerase II cis-regulatory region sequence-specific DNA binding"/>
    <property type="evidence" value="ECO:0007669"/>
    <property type="project" value="TreeGrafter"/>
</dbReference>
<evidence type="ECO:0000256" key="2">
    <source>
        <dbReference type="ARBA" id="ARBA00006991"/>
    </source>
</evidence>
<dbReference type="GO" id="GO:0009913">
    <property type="term" value="P:epidermal cell differentiation"/>
    <property type="evidence" value="ECO:0007669"/>
    <property type="project" value="TreeGrafter"/>
</dbReference>
<evidence type="ECO:0000256" key="5">
    <source>
        <dbReference type="ARBA" id="ARBA00022771"/>
    </source>
</evidence>
<evidence type="ECO:0000256" key="6">
    <source>
        <dbReference type="ARBA" id="ARBA00022833"/>
    </source>
</evidence>
<dbReference type="GO" id="GO:0000981">
    <property type="term" value="F:DNA-binding transcription factor activity, RNA polymerase II-specific"/>
    <property type="evidence" value="ECO:0007669"/>
    <property type="project" value="TreeGrafter"/>
</dbReference>
<accession>E4XPK4</accession>
<feature type="domain" description="C2H2-type" evidence="9">
    <location>
        <begin position="207"/>
        <end position="235"/>
    </location>
</feature>
<dbReference type="PANTHER" id="PTHR10032:SF271">
    <property type="entry name" value="RH12261P-RELATED"/>
    <property type="match status" value="1"/>
</dbReference>
<dbReference type="Pfam" id="PF13465">
    <property type="entry name" value="zf-H2C2_2"/>
    <property type="match status" value="1"/>
</dbReference>
<dbReference type="GO" id="GO:0010837">
    <property type="term" value="P:regulation of keratinocyte proliferation"/>
    <property type="evidence" value="ECO:0007669"/>
    <property type="project" value="UniProtKB-ARBA"/>
</dbReference>
<keyword evidence="6" id="KW-0862">Zinc</keyword>
<dbReference type="InterPro" id="IPR027756">
    <property type="entry name" value="Ovo-like"/>
</dbReference>
<dbReference type="PROSITE" id="PS50157">
    <property type="entry name" value="ZINC_FINGER_C2H2_2"/>
    <property type="match status" value="3"/>
</dbReference>